<dbReference type="Pfam" id="PF12770">
    <property type="entry name" value="CHAT"/>
    <property type="match status" value="1"/>
</dbReference>
<organism evidence="3 4">
    <name type="scientific">Microlunatus phosphovorus (strain ATCC 700054 / DSM 10555 / JCM 9379 / NBRC 101784 / NCIMB 13414 / VKM Ac-1990 / NM-1)</name>
    <dbReference type="NCBI Taxonomy" id="1032480"/>
    <lineage>
        <taxon>Bacteria</taxon>
        <taxon>Bacillati</taxon>
        <taxon>Actinomycetota</taxon>
        <taxon>Actinomycetes</taxon>
        <taxon>Propionibacteriales</taxon>
        <taxon>Propionibacteriaceae</taxon>
        <taxon>Microlunatus</taxon>
    </lineage>
</organism>
<dbReference type="STRING" id="1032480.MLP_35000"/>
<proteinExistence type="predicted"/>
<evidence type="ECO:0000313" key="4">
    <source>
        <dbReference type="Proteomes" id="UP000007947"/>
    </source>
</evidence>
<dbReference type="AlphaFoldDB" id="F5XN64"/>
<dbReference type="SUPFAM" id="SSF48452">
    <property type="entry name" value="TPR-like"/>
    <property type="match status" value="1"/>
</dbReference>
<dbReference type="eggNOG" id="COG0457">
    <property type="taxonomic scope" value="Bacteria"/>
</dbReference>
<dbReference type="PANTHER" id="PTHR10098">
    <property type="entry name" value="RAPSYN-RELATED"/>
    <property type="match status" value="1"/>
</dbReference>
<dbReference type="OrthoDB" id="9761935at2"/>
<evidence type="ECO:0000313" key="3">
    <source>
        <dbReference type="EMBL" id="BAK36514.1"/>
    </source>
</evidence>
<accession>F5XN64</accession>
<keyword evidence="4" id="KW-1185">Reference proteome</keyword>
<dbReference type="InterPro" id="IPR011990">
    <property type="entry name" value="TPR-like_helical_dom_sf"/>
</dbReference>
<reference evidence="3 4" key="1">
    <citation type="submission" date="2011-05" db="EMBL/GenBank/DDBJ databases">
        <title>Whole genome sequence of Microlunatus phosphovorus NM-1.</title>
        <authorList>
            <person name="Hosoyama A."/>
            <person name="Sasaki K."/>
            <person name="Harada T."/>
            <person name="Igarashi R."/>
            <person name="Kawakoshi A."/>
            <person name="Sasagawa M."/>
            <person name="Fukada J."/>
            <person name="Nakamura S."/>
            <person name="Katano Y."/>
            <person name="Hanada S."/>
            <person name="Kamagata Y."/>
            <person name="Nakamura N."/>
            <person name="Yamazaki S."/>
            <person name="Fujita N."/>
        </authorList>
    </citation>
    <scope>NUCLEOTIDE SEQUENCE [LARGE SCALE GENOMIC DNA]</scope>
    <source>
        <strain evidence="4">ATCC 700054 / DSM 10555 / JCM 9379 / NBRC 101784 / NCIMB 13414 / VKM Ac-1990 / NM-1</strain>
    </source>
</reference>
<dbReference type="Gene3D" id="1.25.40.10">
    <property type="entry name" value="Tetratricopeptide repeat domain"/>
    <property type="match status" value="1"/>
</dbReference>
<name>F5XN64_MICPN</name>
<sequence length="872" mass="93533">MSPKNTVIEPIPASVLARAQDYQHRAAIENSSGHVARGHRLATAGWALLKLPDVHSEAICEPVRCRLATRMLATMAKAAVEMSGIEVALATMERSLDWSTCLADQELTALMLSQKALILFRGGRLEEAEQTFADALDLMREGDRDAIRVLLNRGALFVEMGVIGRARLDLATAVQLSRPLGDTQFQHIALHNLGCLEFTSGDLPTALRLMQEALEVDSQTLEGLTHLDRSRVLLAAGLPDEADAALAQAGELFRRDRCWQDLAEVDLTRAEVALLTGRVAEARLLAGRARDRFRRHGNDRWRRNAELVLLHADQAAGRPPARLLPPTRRLAAEFAAADFGQQARSTLLLAAELELERHQTDAADILLDQIGTVGRTEPIAVRLHHRLVRAVSLERHDRLPAARRSLAQGLRELAAYQAQFGGIDLQSASAIHGRRLVEHDVDLAIRSGRAVAVLAAVERSRAVTSRIQPVTPPADEATAGLLTALRRAAETAADDVQAGARPLSATGTRRAPASPALRQVADLQAQLRTRSWLNSGSRAWQPPAPVRDLRAAAATDGCHLVTVIEHRGHIGSVTITEGGRMRLRELADAETVRGWQRRLAADLDVLANAGLPEAMKAAVRRSLRHSAAELGRLLGPAIVDDDRPVVLSSPGSLLTLPWSLLPPLAGRPLTVAPSLSGWLRGRTRLAGAAPADRWSMTAVAGPGLARAQEEAADVAASWSAGADVRQLPGATPAELLEAMATSRLVHVAAHGVHRSENPMFSSLSLTSGPLFAYELDQRPQLPEHVVLSACDAGQSTVRATETLGLTSVLLQLGTASVVAGVARVHDDTAAKIMTGYHRHLVRGANAAEALCAAAAGVEEPSPFVCFGTAWRA</sequence>
<gene>
    <name evidence="3" type="ordered locus">MLP_35000</name>
</gene>
<evidence type="ECO:0000256" key="1">
    <source>
        <dbReference type="SAM" id="MobiDB-lite"/>
    </source>
</evidence>
<dbReference type="HOGENOM" id="CLU_009955_0_0_11"/>
<dbReference type="Proteomes" id="UP000007947">
    <property type="component" value="Chromosome"/>
</dbReference>
<evidence type="ECO:0000259" key="2">
    <source>
        <dbReference type="Pfam" id="PF12770"/>
    </source>
</evidence>
<dbReference type="eggNOG" id="COG4995">
    <property type="taxonomic scope" value="Bacteria"/>
</dbReference>
<dbReference type="InterPro" id="IPR024983">
    <property type="entry name" value="CHAT_dom"/>
</dbReference>
<dbReference type="EMBL" id="AP012204">
    <property type="protein sequence ID" value="BAK36514.1"/>
    <property type="molecule type" value="Genomic_DNA"/>
</dbReference>
<feature type="domain" description="CHAT" evidence="2">
    <location>
        <begin position="643"/>
        <end position="854"/>
    </location>
</feature>
<feature type="region of interest" description="Disordered" evidence="1">
    <location>
        <begin position="493"/>
        <end position="515"/>
    </location>
</feature>
<dbReference type="SMART" id="SM00028">
    <property type="entry name" value="TPR"/>
    <property type="match status" value="3"/>
</dbReference>
<protein>
    <recommendedName>
        <fullName evidence="2">CHAT domain-containing protein</fullName>
    </recommendedName>
</protein>
<dbReference type="PANTHER" id="PTHR10098:SF108">
    <property type="entry name" value="TETRATRICOPEPTIDE REPEAT PROTEIN 28"/>
    <property type="match status" value="1"/>
</dbReference>
<dbReference type="KEGG" id="mph:MLP_35000"/>
<dbReference type="InterPro" id="IPR019734">
    <property type="entry name" value="TPR_rpt"/>
</dbReference>